<name>A0A4Y2H0Z5_ARAVE</name>
<gene>
    <name evidence="1" type="ORF">AVEN_162173_1</name>
</gene>
<evidence type="ECO:0000313" key="2">
    <source>
        <dbReference type="Proteomes" id="UP000499080"/>
    </source>
</evidence>
<keyword evidence="2" id="KW-1185">Reference proteome</keyword>
<organism evidence="1 2">
    <name type="scientific">Araneus ventricosus</name>
    <name type="common">Orbweaver spider</name>
    <name type="synonym">Epeira ventricosa</name>
    <dbReference type="NCBI Taxonomy" id="182803"/>
    <lineage>
        <taxon>Eukaryota</taxon>
        <taxon>Metazoa</taxon>
        <taxon>Ecdysozoa</taxon>
        <taxon>Arthropoda</taxon>
        <taxon>Chelicerata</taxon>
        <taxon>Arachnida</taxon>
        <taxon>Araneae</taxon>
        <taxon>Araneomorphae</taxon>
        <taxon>Entelegynae</taxon>
        <taxon>Araneoidea</taxon>
        <taxon>Araneidae</taxon>
        <taxon>Araneus</taxon>
    </lineage>
</organism>
<protein>
    <submittedName>
        <fullName evidence="1">Uncharacterized protein</fullName>
    </submittedName>
</protein>
<reference evidence="1 2" key="1">
    <citation type="journal article" date="2019" name="Sci. Rep.">
        <title>Orb-weaving spider Araneus ventricosus genome elucidates the spidroin gene catalogue.</title>
        <authorList>
            <person name="Kono N."/>
            <person name="Nakamura H."/>
            <person name="Ohtoshi R."/>
            <person name="Moran D.A.P."/>
            <person name="Shinohara A."/>
            <person name="Yoshida Y."/>
            <person name="Fujiwara M."/>
            <person name="Mori M."/>
            <person name="Tomita M."/>
            <person name="Arakawa K."/>
        </authorList>
    </citation>
    <scope>NUCLEOTIDE SEQUENCE [LARGE SCALE GENOMIC DNA]</scope>
</reference>
<comment type="caution">
    <text evidence="1">The sequence shown here is derived from an EMBL/GenBank/DDBJ whole genome shotgun (WGS) entry which is preliminary data.</text>
</comment>
<dbReference type="AlphaFoldDB" id="A0A4Y2H0Z5"/>
<dbReference type="Proteomes" id="UP000499080">
    <property type="component" value="Unassembled WGS sequence"/>
</dbReference>
<evidence type="ECO:0000313" key="1">
    <source>
        <dbReference type="EMBL" id="GBM57994.1"/>
    </source>
</evidence>
<dbReference type="EMBL" id="BGPR01001617">
    <property type="protein sequence ID" value="GBM57994.1"/>
    <property type="molecule type" value="Genomic_DNA"/>
</dbReference>
<accession>A0A4Y2H0Z5</accession>
<proteinExistence type="predicted"/>
<sequence length="152" mass="16999">MLTFQPSEEWGFVNGKVPTSFDPSLRNHAKGKMESSVREVIGLRDPRSTGGSTHASLPDLKGSFQGIGENLAKEGDLSTRIFFDISIKGRDLDLSIDPMTPLSAYKSDRARLQKAENSSVCFDFDERKLVDCDRLWSGKVFDNFLSFIRCKS</sequence>